<reference evidence="1" key="1">
    <citation type="submission" date="2019-03" db="EMBL/GenBank/DDBJ databases">
        <title>Evidence of extensive intraspecific noncoding reshuffling in a 169kb mitochondrial genome of basidiomycete fungus.</title>
        <authorList>
            <person name="Lee H.-H."/>
            <person name="Ke H.-M."/>
            <person name="Lin C.-Y.I."/>
            <person name="Lee T.J."/>
            <person name="Chung C.-L."/>
            <person name="Tsai I.J."/>
        </authorList>
    </citation>
    <scope>NUCLEOTIDE SEQUENCE</scope>
    <source>
        <strain evidence="1">MF3/22</strain>
    </source>
</reference>
<keyword evidence="1" id="KW-0496">Mitochondrion</keyword>
<geneLocation type="mitochondrion" evidence="1"/>
<name>A0A5B9RCR4_9AGAM</name>
<proteinExistence type="predicted"/>
<gene>
    <name evidence="1" type="ORF">Fomme_000080</name>
</gene>
<sequence>MRLEKYIYGDTVFFAKTIHYIKKNVYKTIFINQGIYGRKDYFGIYFPLNKLISNIYSIITDNDHNFIKKTLNKNENILDKIVRIEIHVVDIQSQKVIKFKFNYRFNPKRSRRRDICNFLKLATKKYARSENFSKPEAILNMTNKIVYSYNIVIKVISD</sequence>
<dbReference type="EMBL" id="MK623258">
    <property type="protein sequence ID" value="QEG57089.1"/>
    <property type="molecule type" value="Genomic_DNA"/>
</dbReference>
<dbReference type="AlphaFoldDB" id="A0A5B9RCR4"/>
<organism evidence="1">
    <name type="scientific">Fomitiporia mediterranea</name>
    <dbReference type="NCBI Taxonomy" id="208960"/>
    <lineage>
        <taxon>Eukaryota</taxon>
        <taxon>Fungi</taxon>
        <taxon>Dikarya</taxon>
        <taxon>Basidiomycota</taxon>
        <taxon>Agaricomycotina</taxon>
        <taxon>Agaricomycetes</taxon>
        <taxon>Hymenochaetales</taxon>
        <taxon>Hymenochaetaceae</taxon>
        <taxon>Fomitiporia</taxon>
    </lineage>
</organism>
<evidence type="ECO:0000313" key="1">
    <source>
        <dbReference type="EMBL" id="QEG57089.1"/>
    </source>
</evidence>
<accession>A0A5B9RCR4</accession>
<protein>
    <submittedName>
        <fullName evidence="1">Uncharacterized protein</fullName>
    </submittedName>
</protein>